<keyword evidence="8" id="KW-0496">Mitochondrion</keyword>
<evidence type="ECO:0000313" key="14">
    <source>
        <dbReference type="Proteomes" id="UP000824782"/>
    </source>
</evidence>
<dbReference type="PANTHER" id="PTHR11138">
    <property type="entry name" value="METHIONYL-TRNA FORMYLTRANSFERASE"/>
    <property type="match status" value="1"/>
</dbReference>
<dbReference type="Gene3D" id="3.40.50.12230">
    <property type="match status" value="1"/>
</dbReference>
<evidence type="ECO:0000256" key="1">
    <source>
        <dbReference type="ARBA" id="ARBA00004173"/>
    </source>
</evidence>
<sequence>MGLYTPPWRALCRLEHVCPSRVRIWRTRTVRRGGGTEQEGAPSVTDKDSTWLRGDNYRTRLWTSPGVRDKLSGYQTRALCCCTHRRQGASTDCGRVLQGTACGHVRVLRRSISDTSCSRTRPPWNVMFFGTDDFALECLKILDKSRKCSKTQEEVVGRLEVVSLPSLLPKGLPVANYASDKGIPFHEWPDIGACDHFDVGVVASFGRLLSEDLILKFPYGILNVHPSLLPRWRGPAPLIHTVLNGDETTGVTIMQIRPKRFDVGPIVMQEAFPVPPKCTSKELEAVLSKQGAEMLISVFKDLPERLRTVVEQPREGVTFAPKISAATSCIRWSEQTPEQIIRLERAIGFAMPLQAVWNGAPIKLLDFVEVPDFLITSDFPRFPGSIQYLSASQIIAVCCKDGWVGIRSIKLRKKMSAKDFYNGYLHPWFVKTTDIPLEECRFYTLHLPPKSKNPKRRSVSNIGC</sequence>
<keyword evidence="5" id="KW-0808">Transferase</keyword>
<evidence type="ECO:0000313" key="13">
    <source>
        <dbReference type="EMBL" id="KAG8575044.1"/>
    </source>
</evidence>
<dbReference type="InterPro" id="IPR036477">
    <property type="entry name" value="Formyl_transf_N_sf"/>
</dbReference>
<dbReference type="FunFam" id="3.40.50.12230:FF:000003">
    <property type="entry name" value="methionyl-tRNA formyltransferase, mitochondrial"/>
    <property type="match status" value="1"/>
</dbReference>
<dbReference type="GO" id="GO:0004479">
    <property type="term" value="F:methionyl-tRNA formyltransferase activity"/>
    <property type="evidence" value="ECO:0007669"/>
    <property type="project" value="UniProtKB-EC"/>
</dbReference>
<dbReference type="Pfam" id="PF00551">
    <property type="entry name" value="Formyl_trans_N"/>
    <property type="match status" value="1"/>
</dbReference>
<dbReference type="AlphaFoldDB" id="A0AAV7BQW2"/>
<dbReference type="PANTHER" id="PTHR11138:SF5">
    <property type="entry name" value="METHIONYL-TRNA FORMYLTRANSFERASE, MITOCHONDRIAL"/>
    <property type="match status" value="1"/>
</dbReference>
<dbReference type="GO" id="GO:0005739">
    <property type="term" value="C:mitochondrion"/>
    <property type="evidence" value="ECO:0007669"/>
    <property type="project" value="UniProtKB-SubCell"/>
</dbReference>
<evidence type="ECO:0000256" key="8">
    <source>
        <dbReference type="ARBA" id="ARBA00023128"/>
    </source>
</evidence>
<keyword evidence="6" id="KW-0648">Protein biosynthesis</keyword>
<dbReference type="SUPFAM" id="SSF50486">
    <property type="entry name" value="FMT C-terminal domain-like"/>
    <property type="match status" value="1"/>
</dbReference>
<evidence type="ECO:0000256" key="6">
    <source>
        <dbReference type="ARBA" id="ARBA00022917"/>
    </source>
</evidence>
<evidence type="ECO:0000259" key="11">
    <source>
        <dbReference type="Pfam" id="PF00551"/>
    </source>
</evidence>
<dbReference type="InterPro" id="IPR011034">
    <property type="entry name" value="Formyl_transferase-like_C_sf"/>
</dbReference>
<dbReference type="CDD" id="cd08646">
    <property type="entry name" value="FMT_core_Met-tRNA-FMT_N"/>
    <property type="match status" value="1"/>
</dbReference>
<dbReference type="EC" id="2.1.2.9" evidence="3"/>
<evidence type="ECO:0000256" key="3">
    <source>
        <dbReference type="ARBA" id="ARBA00012261"/>
    </source>
</evidence>
<dbReference type="SUPFAM" id="SSF53328">
    <property type="entry name" value="Formyltransferase"/>
    <property type="match status" value="1"/>
</dbReference>
<dbReference type="InterPro" id="IPR002376">
    <property type="entry name" value="Formyl_transf_N"/>
</dbReference>
<evidence type="ECO:0000256" key="10">
    <source>
        <dbReference type="ARBA" id="ARBA00057846"/>
    </source>
</evidence>
<protein>
    <recommendedName>
        <fullName evidence="4">Methionyl-tRNA formyltransferase, mitochondrial</fullName>
        <ecNumber evidence="3">2.1.2.9</ecNumber>
    </recommendedName>
</protein>
<evidence type="ECO:0000256" key="2">
    <source>
        <dbReference type="ARBA" id="ARBA00010699"/>
    </source>
</evidence>
<feature type="domain" description="Formyl transferase C-terminal" evidence="12">
    <location>
        <begin position="322"/>
        <end position="424"/>
    </location>
</feature>
<dbReference type="Proteomes" id="UP000824782">
    <property type="component" value="Unassembled WGS sequence"/>
</dbReference>
<comment type="function">
    <text evidence="10">Methionyl-tRNA formyltransferase that formylates methionyl-tRNA in mitochondria and is crucial for translation initiation.</text>
</comment>
<evidence type="ECO:0000259" key="12">
    <source>
        <dbReference type="Pfam" id="PF02911"/>
    </source>
</evidence>
<evidence type="ECO:0000256" key="5">
    <source>
        <dbReference type="ARBA" id="ARBA00022679"/>
    </source>
</evidence>
<dbReference type="NCBIfam" id="TIGR00460">
    <property type="entry name" value="fmt"/>
    <property type="match status" value="1"/>
</dbReference>
<accession>A0AAV7BQW2</accession>
<keyword evidence="14" id="KW-1185">Reference proteome</keyword>
<gene>
    <name evidence="13" type="ORF">GDO81_009423</name>
</gene>
<dbReference type="InterPro" id="IPR005794">
    <property type="entry name" value="Fmt"/>
</dbReference>
<name>A0AAV7BQW2_ENGPU</name>
<keyword evidence="7" id="KW-0809">Transit peptide</keyword>
<proteinExistence type="inferred from homology"/>
<evidence type="ECO:0000256" key="7">
    <source>
        <dbReference type="ARBA" id="ARBA00022946"/>
    </source>
</evidence>
<comment type="subcellular location">
    <subcellularLocation>
        <location evidence="1">Mitochondrion</location>
    </subcellularLocation>
</comment>
<feature type="domain" description="Formyl transferase N-terminal" evidence="11">
    <location>
        <begin position="198"/>
        <end position="298"/>
    </location>
</feature>
<dbReference type="InterPro" id="IPR005793">
    <property type="entry name" value="Formyl_trans_C"/>
</dbReference>
<organism evidence="13 14">
    <name type="scientific">Engystomops pustulosus</name>
    <name type="common">Tungara frog</name>
    <name type="synonym">Physalaemus pustulosus</name>
    <dbReference type="NCBI Taxonomy" id="76066"/>
    <lineage>
        <taxon>Eukaryota</taxon>
        <taxon>Metazoa</taxon>
        <taxon>Chordata</taxon>
        <taxon>Craniata</taxon>
        <taxon>Vertebrata</taxon>
        <taxon>Euteleostomi</taxon>
        <taxon>Amphibia</taxon>
        <taxon>Batrachia</taxon>
        <taxon>Anura</taxon>
        <taxon>Neobatrachia</taxon>
        <taxon>Hyloidea</taxon>
        <taxon>Leptodactylidae</taxon>
        <taxon>Leiuperinae</taxon>
        <taxon>Engystomops</taxon>
    </lineage>
</organism>
<dbReference type="Pfam" id="PF02911">
    <property type="entry name" value="Formyl_trans_C"/>
    <property type="match status" value="1"/>
</dbReference>
<evidence type="ECO:0000256" key="4">
    <source>
        <dbReference type="ARBA" id="ARBA00014185"/>
    </source>
</evidence>
<comment type="caution">
    <text evidence="13">The sequence shown here is derived from an EMBL/GenBank/DDBJ whole genome shotgun (WGS) entry which is preliminary data.</text>
</comment>
<evidence type="ECO:0000256" key="9">
    <source>
        <dbReference type="ARBA" id="ARBA00052555"/>
    </source>
</evidence>
<dbReference type="InterPro" id="IPR041711">
    <property type="entry name" value="Met-tRNA-FMT_N"/>
</dbReference>
<reference evidence="13" key="1">
    <citation type="thesis" date="2020" institute="ProQuest LLC" country="789 East Eisenhower Parkway, Ann Arbor, MI, USA">
        <title>Comparative Genomics and Chromosome Evolution.</title>
        <authorList>
            <person name="Mudd A.B."/>
        </authorList>
    </citation>
    <scope>NUCLEOTIDE SEQUENCE</scope>
    <source>
        <strain evidence="13">237g6f4</strain>
        <tissue evidence="13">Blood</tissue>
    </source>
</reference>
<dbReference type="EMBL" id="WNYA01000004">
    <property type="protein sequence ID" value="KAG8575044.1"/>
    <property type="molecule type" value="Genomic_DNA"/>
</dbReference>
<comment type="catalytic activity">
    <reaction evidence="9">
        <text>L-methionyl-tRNA(fMet) + (6R)-10-formyltetrahydrofolate = N-formyl-L-methionyl-tRNA(fMet) + (6S)-5,6,7,8-tetrahydrofolate + H(+)</text>
        <dbReference type="Rhea" id="RHEA:24380"/>
        <dbReference type="Rhea" id="RHEA-COMP:9952"/>
        <dbReference type="Rhea" id="RHEA-COMP:9953"/>
        <dbReference type="ChEBI" id="CHEBI:15378"/>
        <dbReference type="ChEBI" id="CHEBI:57453"/>
        <dbReference type="ChEBI" id="CHEBI:78530"/>
        <dbReference type="ChEBI" id="CHEBI:78844"/>
        <dbReference type="ChEBI" id="CHEBI:195366"/>
        <dbReference type="EC" id="2.1.2.9"/>
    </reaction>
    <physiologicalReaction direction="left-to-right" evidence="9">
        <dbReference type="Rhea" id="RHEA:24381"/>
    </physiologicalReaction>
</comment>
<comment type="similarity">
    <text evidence="2">Belongs to the Fmt family.</text>
</comment>